<dbReference type="FunFam" id="1.10.10.10:FF:000001">
    <property type="entry name" value="LysR family transcriptional regulator"/>
    <property type="match status" value="1"/>
</dbReference>
<protein>
    <submittedName>
        <fullName evidence="7">DNA-binding transcriptional regulator OxyR</fullName>
    </submittedName>
</protein>
<dbReference type="Gene3D" id="1.10.10.10">
    <property type="entry name" value="Winged helix-like DNA-binding domain superfamily/Winged helix DNA-binding domain"/>
    <property type="match status" value="1"/>
</dbReference>
<dbReference type="Pfam" id="PF00126">
    <property type="entry name" value="HTH_1"/>
    <property type="match status" value="1"/>
</dbReference>
<gene>
    <name evidence="7" type="ORF">GCM10011369_01320</name>
</gene>
<evidence type="ECO:0000256" key="1">
    <source>
        <dbReference type="ARBA" id="ARBA00009437"/>
    </source>
</evidence>
<sequence>MNLRDFEYLLALYEVRHFRKAAERCYVSQPTLSGQIRKLEDELELTLIERDTRNVMFTPAGESVVEHARRVLSEVKQLKDTAQSFRDPMSGELKLGLIPTVAPYLLPKIMPHLFQNFPDMGWQLEEQQTHVLLNLLREGQLDALLLAWLPNEMQGLAHITLFDEPLWLAASKDNHLIKQPDVELSQLDGETVLMLEDGHCLRDQALGYCFSAGANEDGTFRATSLETLRHMVATGRGVTLMPYLAIQEHHQADPLLSYQPFSSPQPTREIALVYRRGSSRVRTLQALADAIKESVTIPTA</sequence>
<dbReference type="InterPro" id="IPR036388">
    <property type="entry name" value="WH-like_DNA-bd_sf"/>
</dbReference>
<evidence type="ECO:0000256" key="5">
    <source>
        <dbReference type="ARBA" id="ARBA00023163"/>
    </source>
</evidence>
<dbReference type="GO" id="GO:0003677">
    <property type="term" value="F:DNA binding"/>
    <property type="evidence" value="ECO:0007669"/>
    <property type="project" value="UniProtKB-KW"/>
</dbReference>
<name>A0A8J2U1P0_9GAMM</name>
<keyword evidence="4" id="KW-0010">Activator</keyword>
<dbReference type="PANTHER" id="PTHR30346:SF26">
    <property type="entry name" value="HYDROGEN PEROXIDE-INDUCIBLE GENES ACTIVATOR"/>
    <property type="match status" value="1"/>
</dbReference>
<keyword evidence="2" id="KW-0805">Transcription regulation</keyword>
<evidence type="ECO:0000313" key="7">
    <source>
        <dbReference type="EMBL" id="GGA63709.1"/>
    </source>
</evidence>
<dbReference type="Gene3D" id="3.40.190.10">
    <property type="entry name" value="Periplasmic binding protein-like II"/>
    <property type="match status" value="2"/>
</dbReference>
<dbReference type="GO" id="GO:0003700">
    <property type="term" value="F:DNA-binding transcription factor activity"/>
    <property type="evidence" value="ECO:0007669"/>
    <property type="project" value="InterPro"/>
</dbReference>
<dbReference type="RefSeq" id="WP_087504137.1">
    <property type="nucleotide sequence ID" value="NZ_BMDX01000001.1"/>
</dbReference>
<dbReference type="NCBIfam" id="NF008361">
    <property type="entry name" value="PRK11151.1"/>
    <property type="match status" value="1"/>
</dbReference>
<organism evidence="7 8">
    <name type="scientific">Neiella marina</name>
    <dbReference type="NCBI Taxonomy" id="508461"/>
    <lineage>
        <taxon>Bacteria</taxon>
        <taxon>Pseudomonadati</taxon>
        <taxon>Pseudomonadota</taxon>
        <taxon>Gammaproteobacteria</taxon>
        <taxon>Alteromonadales</taxon>
        <taxon>Echinimonadaceae</taxon>
        <taxon>Neiella</taxon>
    </lineage>
</organism>
<comment type="similarity">
    <text evidence="1">Belongs to the LysR transcriptional regulatory family.</text>
</comment>
<dbReference type="InterPro" id="IPR036390">
    <property type="entry name" value="WH_DNA-bd_sf"/>
</dbReference>
<dbReference type="AlphaFoldDB" id="A0A8J2U1P0"/>
<reference evidence="8" key="1">
    <citation type="journal article" date="2019" name="Int. J. Syst. Evol. Microbiol.">
        <title>The Global Catalogue of Microorganisms (GCM) 10K type strain sequencing project: providing services to taxonomists for standard genome sequencing and annotation.</title>
        <authorList>
            <consortium name="The Broad Institute Genomics Platform"/>
            <consortium name="The Broad Institute Genome Sequencing Center for Infectious Disease"/>
            <person name="Wu L."/>
            <person name="Ma J."/>
        </authorList>
    </citation>
    <scope>NUCLEOTIDE SEQUENCE [LARGE SCALE GENOMIC DNA]</scope>
    <source>
        <strain evidence="8">CGMCC 1.10130</strain>
    </source>
</reference>
<dbReference type="Pfam" id="PF03466">
    <property type="entry name" value="LysR_substrate"/>
    <property type="match status" value="1"/>
</dbReference>
<feature type="domain" description="HTH lysR-type" evidence="6">
    <location>
        <begin position="1"/>
        <end position="58"/>
    </location>
</feature>
<comment type="caution">
    <text evidence="7">The sequence shown here is derived from an EMBL/GenBank/DDBJ whole genome shotgun (WGS) entry which is preliminary data.</text>
</comment>
<evidence type="ECO:0000256" key="3">
    <source>
        <dbReference type="ARBA" id="ARBA00023125"/>
    </source>
</evidence>
<dbReference type="Proteomes" id="UP000619743">
    <property type="component" value="Unassembled WGS sequence"/>
</dbReference>
<accession>A0A8J2U1P0</accession>
<keyword evidence="8" id="KW-1185">Reference proteome</keyword>
<dbReference type="PRINTS" id="PR00039">
    <property type="entry name" value="HTHLYSR"/>
</dbReference>
<dbReference type="PROSITE" id="PS50931">
    <property type="entry name" value="HTH_LYSR"/>
    <property type="match status" value="1"/>
</dbReference>
<dbReference type="GO" id="GO:0032993">
    <property type="term" value="C:protein-DNA complex"/>
    <property type="evidence" value="ECO:0007669"/>
    <property type="project" value="TreeGrafter"/>
</dbReference>
<keyword evidence="3 7" id="KW-0238">DNA-binding</keyword>
<proteinExistence type="inferred from homology"/>
<dbReference type="OrthoDB" id="9775392at2"/>
<dbReference type="CDD" id="cd08411">
    <property type="entry name" value="PBP2_OxyR"/>
    <property type="match status" value="1"/>
</dbReference>
<dbReference type="SUPFAM" id="SSF53850">
    <property type="entry name" value="Periplasmic binding protein-like II"/>
    <property type="match status" value="1"/>
</dbReference>
<evidence type="ECO:0000256" key="4">
    <source>
        <dbReference type="ARBA" id="ARBA00023159"/>
    </source>
</evidence>
<dbReference type="SUPFAM" id="SSF46785">
    <property type="entry name" value="Winged helix' DNA-binding domain"/>
    <property type="match status" value="1"/>
</dbReference>
<dbReference type="EMBL" id="BMDX01000001">
    <property type="protein sequence ID" value="GGA63709.1"/>
    <property type="molecule type" value="Genomic_DNA"/>
</dbReference>
<keyword evidence="5" id="KW-0804">Transcription</keyword>
<evidence type="ECO:0000259" key="6">
    <source>
        <dbReference type="PROSITE" id="PS50931"/>
    </source>
</evidence>
<dbReference type="InterPro" id="IPR005119">
    <property type="entry name" value="LysR_subst-bd"/>
</dbReference>
<evidence type="ECO:0000313" key="8">
    <source>
        <dbReference type="Proteomes" id="UP000619743"/>
    </source>
</evidence>
<dbReference type="InterPro" id="IPR000847">
    <property type="entry name" value="LysR_HTH_N"/>
</dbReference>
<dbReference type="PANTHER" id="PTHR30346">
    <property type="entry name" value="TRANSCRIPTIONAL DUAL REGULATOR HCAR-RELATED"/>
    <property type="match status" value="1"/>
</dbReference>
<evidence type="ECO:0000256" key="2">
    <source>
        <dbReference type="ARBA" id="ARBA00023015"/>
    </source>
</evidence>